<feature type="region of interest" description="Disordered" evidence="1">
    <location>
        <begin position="143"/>
        <end position="171"/>
    </location>
</feature>
<dbReference type="HOGENOM" id="CLU_311262_0_0_1"/>
<dbReference type="AlphaFoldDB" id="L2GMW3"/>
<evidence type="ECO:0000313" key="2">
    <source>
        <dbReference type="EMBL" id="ELA41637.1"/>
    </source>
</evidence>
<dbReference type="OMA" id="YENEYLW"/>
<name>L2GMW3_VITCO</name>
<reference evidence="3" key="1">
    <citation type="submission" date="2011-05" db="EMBL/GenBank/DDBJ databases">
        <title>The genome sequence of Vittaforma corneae strain ATCC 50505.</title>
        <authorList>
            <consortium name="The Broad Institute Genome Sequencing Platform"/>
            <person name="Cuomo C."/>
            <person name="Didier E."/>
            <person name="Bowers L."/>
            <person name="Young S.K."/>
            <person name="Zeng Q."/>
            <person name="Gargeya S."/>
            <person name="Fitzgerald M."/>
            <person name="Haas B."/>
            <person name="Abouelleil A."/>
            <person name="Alvarado L."/>
            <person name="Arachchi H.M."/>
            <person name="Berlin A."/>
            <person name="Chapman S.B."/>
            <person name="Gearin G."/>
            <person name="Goldberg J."/>
            <person name="Griggs A."/>
            <person name="Gujja S."/>
            <person name="Hansen M."/>
            <person name="Heiman D."/>
            <person name="Howarth C."/>
            <person name="Larimer J."/>
            <person name="Lui A."/>
            <person name="MacDonald P.J.P."/>
            <person name="McCowen C."/>
            <person name="Montmayeur A."/>
            <person name="Murphy C."/>
            <person name="Neiman D."/>
            <person name="Pearson M."/>
            <person name="Priest M."/>
            <person name="Roberts A."/>
            <person name="Saif S."/>
            <person name="Shea T."/>
            <person name="Sisk P."/>
            <person name="Stolte C."/>
            <person name="Sykes S."/>
            <person name="Wortman J."/>
            <person name="Nusbaum C."/>
            <person name="Birren B."/>
        </authorList>
    </citation>
    <scope>NUCLEOTIDE SEQUENCE [LARGE SCALE GENOMIC DNA]</scope>
    <source>
        <strain evidence="3">ATCC 50505</strain>
    </source>
</reference>
<gene>
    <name evidence="2" type="ORF">VICG_01270</name>
</gene>
<accession>L2GMW3</accession>
<organism evidence="2 3">
    <name type="scientific">Vittaforma corneae (strain ATCC 50505)</name>
    <name type="common">Microsporidian parasite</name>
    <name type="synonym">Nosema corneum</name>
    <dbReference type="NCBI Taxonomy" id="993615"/>
    <lineage>
        <taxon>Eukaryota</taxon>
        <taxon>Fungi</taxon>
        <taxon>Fungi incertae sedis</taxon>
        <taxon>Microsporidia</taxon>
        <taxon>Nosematidae</taxon>
        <taxon>Vittaforma</taxon>
    </lineage>
</organism>
<evidence type="ECO:0000313" key="3">
    <source>
        <dbReference type="Proteomes" id="UP000011082"/>
    </source>
</evidence>
<protein>
    <submittedName>
        <fullName evidence="2">Uncharacterized protein</fullName>
    </submittedName>
</protein>
<dbReference type="Proteomes" id="UP000011082">
    <property type="component" value="Unassembled WGS sequence"/>
</dbReference>
<proteinExistence type="predicted"/>
<keyword evidence="3" id="KW-1185">Reference proteome</keyword>
<dbReference type="GeneID" id="19881981"/>
<dbReference type="RefSeq" id="XP_007604716.1">
    <property type="nucleotide sequence ID" value="XM_007604654.1"/>
</dbReference>
<dbReference type="InParanoid" id="L2GMW3"/>
<evidence type="ECO:0000256" key="1">
    <source>
        <dbReference type="SAM" id="MobiDB-lite"/>
    </source>
</evidence>
<dbReference type="EMBL" id="JH370140">
    <property type="protein sequence ID" value="ELA41637.1"/>
    <property type="molecule type" value="Genomic_DNA"/>
</dbReference>
<sequence length="944" mass="108987">MGSRENARKQPSTLSDRKLLDPFAELFTGTISKGQIVKEDTVSLGKSMDDILFSKIDPLDLSFGKNTSKASKGSIVFDEDSNAKGTKGCSLRDDPILSSFLSPKNTEKVKESTSLFNSISKNNATSNNQSDKLGQELLSLLSTRTNTQSKDIKPTKPPAKNRNSKNTSSSNRDIGLEIFESFICNNGALMDTPKSPYSESILSNSHRNAKNKVNKIKKSEDLAKTTNLKDENIKNSNFSVENCFNVDPPINTESSSDHTNLKDNRTDIAAPVNTKFENSQITPCSNITFRPIENHNNSRNNHTSMNMPPVTKPINVENIPMNISNGFAAKNRYQQAMNPFESLYNVNYSGTPQNCFKPVHLQQPYSPRINTHINNNFYPEHPSQHPYGLVPNFTNTGYCPESRRQRIPYKVKQEPHNLYFKGDLQQPFPIRQNIQQRPHPIKHNVQQWYPVRQDFHQYPYLRYDSHQPYSNARSPHQMNNMQFIKHSSNVFLNKPINCVAPFNRDIVHRFNAVRLADKGSHLTLRIKLFSLRLMDEDKRMLIDKLSLTVDNLKYRFFRTLNEVADILELPKLSYHDAHELRILFNLFSKCGGYLNANAHFLNYVKNITKKYFFKYLSYVLPLETSGYFYKPKIKLNTKRKVFKPTKEELNSVLCIGIYDDIFYFLDLLEQGEISGALMGELLNMFFLVSDHLFKSSGCTLPLLDKIVGRLNGKPYKVVLDRMSRDILYQLQEQIFRIILKYEKNKKSDQSFNDDTLFCIIELILQRKMLKKLSNIADLDTEDYRMKPSSKDLSHKYENEYLWTLMLIDAVNSVIRPTPRILDILFEFDGADPSLILRVSSKFLLDSQTVQRIFLKHEAYIIAMLEKHMKTLENMILLNDEKELEIIITYFLPFLFVESLPLMSILNTVVKYKEYLLEKKVYFRKRRSSNIDTIIKCLKGRLSGG</sequence>
<dbReference type="VEuPathDB" id="MicrosporidiaDB:VICG_01270"/>
<feature type="compositionally biased region" description="Low complexity" evidence="1">
    <location>
        <begin position="160"/>
        <end position="171"/>
    </location>
</feature>